<dbReference type="SUPFAM" id="SSF55846">
    <property type="entry name" value="N-acetylmuramoyl-L-alanine amidase-like"/>
    <property type="match status" value="1"/>
</dbReference>
<dbReference type="InterPro" id="IPR051206">
    <property type="entry name" value="NAMLAA_amidase_2"/>
</dbReference>
<feature type="compositionally biased region" description="Pro residues" evidence="6">
    <location>
        <begin position="279"/>
        <end position="303"/>
    </location>
</feature>
<name>A0A916XGF5_9ACTN</name>
<dbReference type="SMART" id="SM00644">
    <property type="entry name" value="Ami_2"/>
    <property type="match status" value="1"/>
</dbReference>
<dbReference type="InterPro" id="IPR002502">
    <property type="entry name" value="Amidase_domain"/>
</dbReference>
<comment type="similarity">
    <text evidence="2">Belongs to the N-acetylmuramoyl-L-alanine amidase 2 family.</text>
</comment>
<evidence type="ECO:0000256" key="4">
    <source>
        <dbReference type="ARBA" id="ARBA00022801"/>
    </source>
</evidence>
<evidence type="ECO:0000313" key="9">
    <source>
        <dbReference type="Proteomes" id="UP000641514"/>
    </source>
</evidence>
<dbReference type="Proteomes" id="UP000641514">
    <property type="component" value="Unassembled WGS sequence"/>
</dbReference>
<evidence type="ECO:0000256" key="1">
    <source>
        <dbReference type="ARBA" id="ARBA00001561"/>
    </source>
</evidence>
<keyword evidence="9" id="KW-1185">Reference proteome</keyword>
<reference evidence="8" key="2">
    <citation type="submission" date="2020-09" db="EMBL/GenBank/DDBJ databases">
        <authorList>
            <person name="Sun Q."/>
            <person name="Zhou Y."/>
        </authorList>
    </citation>
    <scope>NUCLEOTIDE SEQUENCE</scope>
    <source>
        <strain evidence="8">CGMCC 1.15478</strain>
    </source>
</reference>
<sequence>MAWVGNPVWLADVLRAEGLTVIEHDGWLTRGHGEYRDIRGVMAHHTAGGTPNDWRVVMFGRPDLPGPLSNLVLEKDGTYRVVAAGVCWHAGRGSWPGWPTNNANWHVIGIEAVSTGRPDAQGRFDWTPEQLDAYVRGCAAIARKVGFSVNNVVGHKEYSSEGKIDPAGIDMADFRRQVQQVIVNGPGPVDREVFPLPTGYYFGPLEGPTESISGQHPSERPQWREGLKFWQARQEIPQTGVWDAATADAARAVQRAHGWRPDGLIGPGTWAAGLRGAPAPEPVPEPTPTPEPEPVPIPEPDQPSAPDSESQSNLRWPLVIVRRIPGWVRERIPFGR</sequence>
<keyword evidence="5" id="KW-0961">Cell wall biogenesis/degradation</keyword>
<dbReference type="Pfam" id="PF01510">
    <property type="entry name" value="Amidase_2"/>
    <property type="match status" value="1"/>
</dbReference>
<dbReference type="SUPFAM" id="SSF47090">
    <property type="entry name" value="PGBD-like"/>
    <property type="match status" value="1"/>
</dbReference>
<dbReference type="GO" id="GO:0009253">
    <property type="term" value="P:peptidoglycan catabolic process"/>
    <property type="evidence" value="ECO:0007669"/>
    <property type="project" value="InterPro"/>
</dbReference>
<comment type="caution">
    <text evidence="8">The sequence shown here is derived from an EMBL/GenBank/DDBJ whole genome shotgun (WGS) entry which is preliminary data.</text>
</comment>
<dbReference type="EC" id="3.5.1.28" evidence="3"/>
<evidence type="ECO:0000313" key="8">
    <source>
        <dbReference type="EMBL" id="GGC71503.1"/>
    </source>
</evidence>
<protein>
    <recommendedName>
        <fullName evidence="3">N-acetylmuramoyl-L-alanine amidase</fullName>
        <ecNumber evidence="3">3.5.1.28</ecNumber>
    </recommendedName>
</protein>
<evidence type="ECO:0000256" key="6">
    <source>
        <dbReference type="SAM" id="MobiDB-lite"/>
    </source>
</evidence>
<dbReference type="InterPro" id="IPR036505">
    <property type="entry name" value="Amidase/PGRP_sf"/>
</dbReference>
<dbReference type="PANTHER" id="PTHR30417">
    <property type="entry name" value="N-ACETYLMURAMOYL-L-ALANINE AMIDASE AMID"/>
    <property type="match status" value="1"/>
</dbReference>
<gene>
    <name evidence="8" type="ORF">GCM10011410_25620</name>
</gene>
<evidence type="ECO:0000256" key="3">
    <source>
        <dbReference type="ARBA" id="ARBA00011901"/>
    </source>
</evidence>
<dbReference type="GO" id="GO:0008745">
    <property type="term" value="F:N-acetylmuramoyl-L-alanine amidase activity"/>
    <property type="evidence" value="ECO:0007669"/>
    <property type="project" value="UniProtKB-EC"/>
</dbReference>
<dbReference type="Gene3D" id="1.10.101.10">
    <property type="entry name" value="PGBD-like superfamily/PGBD"/>
    <property type="match status" value="1"/>
</dbReference>
<dbReference type="GO" id="GO:0071555">
    <property type="term" value="P:cell wall organization"/>
    <property type="evidence" value="ECO:0007669"/>
    <property type="project" value="UniProtKB-KW"/>
</dbReference>
<feature type="domain" description="N-acetylmuramoyl-L-alanine amidase" evidence="7">
    <location>
        <begin position="28"/>
        <end position="167"/>
    </location>
</feature>
<dbReference type="Pfam" id="PF01471">
    <property type="entry name" value="PG_binding_1"/>
    <property type="match status" value="1"/>
</dbReference>
<dbReference type="EMBL" id="BMJH01000003">
    <property type="protein sequence ID" value="GGC71503.1"/>
    <property type="molecule type" value="Genomic_DNA"/>
</dbReference>
<dbReference type="PANTHER" id="PTHR30417:SF1">
    <property type="entry name" value="N-ACETYLMURAMOYL-L-ALANINE AMIDASE AMID"/>
    <property type="match status" value="1"/>
</dbReference>
<feature type="region of interest" description="Disordered" evidence="6">
    <location>
        <begin position="268"/>
        <end position="312"/>
    </location>
</feature>
<dbReference type="InterPro" id="IPR002477">
    <property type="entry name" value="Peptidoglycan-bd-like"/>
</dbReference>
<organism evidence="8 9">
    <name type="scientific">Hoyosella rhizosphaerae</name>
    <dbReference type="NCBI Taxonomy" id="1755582"/>
    <lineage>
        <taxon>Bacteria</taxon>
        <taxon>Bacillati</taxon>
        <taxon>Actinomycetota</taxon>
        <taxon>Actinomycetes</taxon>
        <taxon>Mycobacteriales</taxon>
        <taxon>Hoyosellaceae</taxon>
        <taxon>Hoyosella</taxon>
    </lineage>
</organism>
<comment type="catalytic activity">
    <reaction evidence="1">
        <text>Hydrolyzes the link between N-acetylmuramoyl residues and L-amino acid residues in certain cell-wall glycopeptides.</text>
        <dbReference type="EC" id="3.5.1.28"/>
    </reaction>
</comment>
<evidence type="ECO:0000256" key="5">
    <source>
        <dbReference type="ARBA" id="ARBA00023316"/>
    </source>
</evidence>
<dbReference type="AlphaFoldDB" id="A0A916XGF5"/>
<evidence type="ECO:0000256" key="2">
    <source>
        <dbReference type="ARBA" id="ARBA00007553"/>
    </source>
</evidence>
<evidence type="ECO:0000259" key="7">
    <source>
        <dbReference type="SMART" id="SM00644"/>
    </source>
</evidence>
<dbReference type="Gene3D" id="3.40.80.10">
    <property type="entry name" value="Peptidoglycan recognition protein-like"/>
    <property type="match status" value="1"/>
</dbReference>
<dbReference type="InterPro" id="IPR036365">
    <property type="entry name" value="PGBD-like_sf"/>
</dbReference>
<keyword evidence="4" id="KW-0378">Hydrolase</keyword>
<dbReference type="GO" id="GO:0009254">
    <property type="term" value="P:peptidoglycan turnover"/>
    <property type="evidence" value="ECO:0007669"/>
    <property type="project" value="TreeGrafter"/>
</dbReference>
<dbReference type="InterPro" id="IPR036366">
    <property type="entry name" value="PGBDSf"/>
</dbReference>
<proteinExistence type="inferred from homology"/>
<reference evidence="8" key="1">
    <citation type="journal article" date="2014" name="Int. J. Syst. Evol. Microbiol.">
        <title>Complete genome sequence of Corynebacterium casei LMG S-19264T (=DSM 44701T), isolated from a smear-ripened cheese.</title>
        <authorList>
            <consortium name="US DOE Joint Genome Institute (JGI-PGF)"/>
            <person name="Walter F."/>
            <person name="Albersmeier A."/>
            <person name="Kalinowski J."/>
            <person name="Ruckert C."/>
        </authorList>
    </citation>
    <scope>NUCLEOTIDE SEQUENCE</scope>
    <source>
        <strain evidence="8">CGMCC 1.15478</strain>
    </source>
</reference>
<accession>A0A916XGF5</accession>